<evidence type="ECO:0000313" key="2">
    <source>
        <dbReference type="EMBL" id="KKS48251.1"/>
    </source>
</evidence>
<evidence type="ECO:0000313" key="3">
    <source>
        <dbReference type="Proteomes" id="UP000034704"/>
    </source>
</evidence>
<feature type="region of interest" description="Disordered" evidence="1">
    <location>
        <begin position="112"/>
        <end position="139"/>
    </location>
</feature>
<gene>
    <name evidence="2" type="ORF">UV12_C0002G0100</name>
</gene>
<accession>A0A0G1BPR3</accession>
<feature type="compositionally biased region" description="Basic and acidic residues" evidence="1">
    <location>
        <begin position="216"/>
        <end position="228"/>
    </location>
</feature>
<comment type="caution">
    <text evidence="2">The sequence shown here is derived from an EMBL/GenBank/DDBJ whole genome shotgun (WGS) entry which is preliminary data.</text>
</comment>
<dbReference type="Proteomes" id="UP000034704">
    <property type="component" value="Unassembled WGS sequence"/>
</dbReference>
<reference evidence="2 3" key="1">
    <citation type="journal article" date="2015" name="Nature">
        <title>rRNA introns, odd ribosomes, and small enigmatic genomes across a large radiation of phyla.</title>
        <authorList>
            <person name="Brown C.T."/>
            <person name="Hug L.A."/>
            <person name="Thomas B.C."/>
            <person name="Sharon I."/>
            <person name="Castelle C.J."/>
            <person name="Singh A."/>
            <person name="Wilkins M.J."/>
            <person name="Williams K.H."/>
            <person name="Banfield J.F."/>
        </authorList>
    </citation>
    <scope>NUCLEOTIDE SEQUENCE [LARGE SCALE GENOMIC DNA]</scope>
</reference>
<dbReference type="EMBL" id="LCDG01000002">
    <property type="protein sequence ID" value="KKS48251.1"/>
    <property type="molecule type" value="Genomic_DNA"/>
</dbReference>
<sequence length="228" mass="25621">MDNETTQIFMEQLGKLPSTVVDFISSSSWDADLDEIGSMYNLHEEDLVKFKQEVTLVLAGLIHPDEFRGTLEQEVGLQGAVLDAIVSATEEKIFAQVRPALMEFFEQESSQYESQTEELQTAQPAQEIPRAPQRVWEKEPDIVPDNLPTDEEPESFLPPIPPKAPKAEADIPSWDITPAHPFEEKMKKVFTAGQQSMGDLTIEPATPQVAPPDTTRTYHADPYREPIE</sequence>
<dbReference type="STRING" id="1618756.UV12_C0002G0100"/>
<protein>
    <submittedName>
        <fullName evidence="2">Uncharacterized protein</fullName>
    </submittedName>
</protein>
<evidence type="ECO:0000256" key="1">
    <source>
        <dbReference type="SAM" id="MobiDB-lite"/>
    </source>
</evidence>
<dbReference type="AlphaFoldDB" id="A0A0G1BPR3"/>
<feature type="region of interest" description="Disordered" evidence="1">
    <location>
        <begin position="202"/>
        <end position="228"/>
    </location>
</feature>
<organism evidence="2 3">
    <name type="scientific">Candidatus Nomurabacteria bacterium GW2011_GWC2_42_20</name>
    <dbReference type="NCBI Taxonomy" id="1618756"/>
    <lineage>
        <taxon>Bacteria</taxon>
        <taxon>Candidatus Nomuraibacteriota</taxon>
    </lineage>
</organism>
<name>A0A0G1BPR3_9BACT</name>
<proteinExistence type="predicted"/>